<dbReference type="SMART" id="SM00052">
    <property type="entry name" value="EAL"/>
    <property type="match status" value="1"/>
</dbReference>
<dbReference type="PROSITE" id="PS50887">
    <property type="entry name" value="GGDEF"/>
    <property type="match status" value="1"/>
</dbReference>
<dbReference type="InterPro" id="IPR029787">
    <property type="entry name" value="Nucleotide_cyclase"/>
</dbReference>
<dbReference type="CDD" id="cd01948">
    <property type="entry name" value="EAL"/>
    <property type="match status" value="1"/>
</dbReference>
<dbReference type="SUPFAM" id="SSF55073">
    <property type="entry name" value="Nucleotide cyclase"/>
    <property type="match status" value="1"/>
</dbReference>
<dbReference type="PROSITE" id="PS50112">
    <property type="entry name" value="PAS"/>
    <property type="match status" value="1"/>
</dbReference>
<dbReference type="Gene3D" id="3.20.20.450">
    <property type="entry name" value="EAL domain"/>
    <property type="match status" value="1"/>
</dbReference>
<dbReference type="PANTHER" id="PTHR44757:SF2">
    <property type="entry name" value="BIOFILM ARCHITECTURE MAINTENANCE PROTEIN MBAA"/>
    <property type="match status" value="1"/>
</dbReference>
<sequence length="700" mass="77647">MIAPKTADTGRHARHLRLLLDHCPLFAWIKDGQGRFLAANSAFARLVGQDDPAALIGRTDGDLFPADLAARYQADDQAVLAAGQSKYAVEPYPDAQGRRHWMESWKTPLLEEGRVVGIIGYGRDIGDRQQLDQTLSVREQHYRTLVEQSADMIARYDREGRRLYVNSAFAALVGVEMERLHGTTPSQIPGGDHIPLLRRHMETVFSTGEPLEFELDWTNLGNRPLTSLVRFTPEFDGEGRVASVLGQYRDITELQASRRKLHRLAFHDELTGLPNRALLQDRLRQAITDAMWHKRSVCVMMVDLDQFKAVNDAMGHAAGDELLRAVAHRLSESVRAYDTVARLGGDEFIIVMPEVRDGADLGRIANKILRAVDQPYQIQGHEIYATCCIGIALYPNDGGDGGDLLKYADTALYLAKQEGRGAFRFYSKTLTASAMDRLMIESGLRHALARDEMELHFQPQIDFASGAVVGSEALLRWHSPLLGQVPPDRFIPVAEDTGMIIELGAWVLRQACQAASAWNGPGRPRHKVAINLSSRQFQRPGLLETVTATLEATGCRPGWIELEITESLLLDRDGRVADLLAAFRAMGITIAVDDFGTGYSALNYLADFAIDTLKIDKSFIQALGTDRRRAELVKAILSIAGCFDQMVVAEGVETAEQVRFLRENNCHFAQGWFYSKALPHAAMTALLTERAPLRPAPSEA</sequence>
<proteinExistence type="predicted"/>
<dbReference type="AlphaFoldDB" id="A0A1J5QU72"/>
<protein>
    <submittedName>
        <fullName evidence="5">Phytochrome-like protein cph2</fullName>
    </submittedName>
</protein>
<organism evidence="5">
    <name type="scientific">mine drainage metagenome</name>
    <dbReference type="NCBI Taxonomy" id="410659"/>
    <lineage>
        <taxon>unclassified sequences</taxon>
        <taxon>metagenomes</taxon>
        <taxon>ecological metagenomes</taxon>
    </lineage>
</organism>
<accession>A0A1J5QU72</accession>
<feature type="domain" description="PAC" evidence="2">
    <location>
        <begin position="211"/>
        <end position="263"/>
    </location>
</feature>
<dbReference type="CDD" id="cd00130">
    <property type="entry name" value="PAS"/>
    <property type="match status" value="2"/>
</dbReference>
<dbReference type="InterPro" id="IPR001633">
    <property type="entry name" value="EAL_dom"/>
</dbReference>
<dbReference type="InterPro" id="IPR043128">
    <property type="entry name" value="Rev_trsase/Diguanyl_cyclase"/>
</dbReference>
<dbReference type="InterPro" id="IPR000014">
    <property type="entry name" value="PAS"/>
</dbReference>
<dbReference type="FunFam" id="3.20.20.450:FF:000001">
    <property type="entry name" value="Cyclic di-GMP phosphodiesterase yahA"/>
    <property type="match status" value="1"/>
</dbReference>
<dbReference type="Pfam" id="PF08448">
    <property type="entry name" value="PAS_4"/>
    <property type="match status" value="2"/>
</dbReference>
<evidence type="ECO:0000259" key="1">
    <source>
        <dbReference type="PROSITE" id="PS50112"/>
    </source>
</evidence>
<dbReference type="CDD" id="cd01949">
    <property type="entry name" value="GGDEF"/>
    <property type="match status" value="1"/>
</dbReference>
<dbReference type="InterPro" id="IPR000700">
    <property type="entry name" value="PAS-assoc_C"/>
</dbReference>
<dbReference type="Gene3D" id="3.30.450.20">
    <property type="entry name" value="PAS domain"/>
    <property type="match status" value="2"/>
</dbReference>
<evidence type="ECO:0000259" key="4">
    <source>
        <dbReference type="PROSITE" id="PS50887"/>
    </source>
</evidence>
<evidence type="ECO:0000259" key="3">
    <source>
        <dbReference type="PROSITE" id="PS50883"/>
    </source>
</evidence>
<dbReference type="PANTHER" id="PTHR44757">
    <property type="entry name" value="DIGUANYLATE CYCLASE DGCP"/>
    <property type="match status" value="1"/>
</dbReference>
<dbReference type="Pfam" id="PF00990">
    <property type="entry name" value="GGDEF"/>
    <property type="match status" value="1"/>
</dbReference>
<dbReference type="PROSITE" id="PS50883">
    <property type="entry name" value="EAL"/>
    <property type="match status" value="1"/>
</dbReference>
<dbReference type="InterPro" id="IPR000160">
    <property type="entry name" value="GGDEF_dom"/>
</dbReference>
<dbReference type="PROSITE" id="PS50113">
    <property type="entry name" value="PAC"/>
    <property type="match status" value="1"/>
</dbReference>
<feature type="domain" description="GGDEF" evidence="4">
    <location>
        <begin position="295"/>
        <end position="428"/>
    </location>
</feature>
<dbReference type="InterPro" id="IPR035919">
    <property type="entry name" value="EAL_sf"/>
</dbReference>
<name>A0A1J5QU72_9ZZZZ</name>
<dbReference type="Gene3D" id="3.30.70.270">
    <property type="match status" value="1"/>
</dbReference>
<dbReference type="SMART" id="SM00267">
    <property type="entry name" value="GGDEF"/>
    <property type="match status" value="1"/>
</dbReference>
<evidence type="ECO:0000313" key="5">
    <source>
        <dbReference type="EMBL" id="OIQ81035.1"/>
    </source>
</evidence>
<gene>
    <name evidence="5" type="primary">cph2_69</name>
    <name evidence="5" type="ORF">GALL_371940</name>
</gene>
<dbReference type="NCBIfam" id="TIGR00254">
    <property type="entry name" value="GGDEF"/>
    <property type="match status" value="1"/>
</dbReference>
<dbReference type="Pfam" id="PF00563">
    <property type="entry name" value="EAL"/>
    <property type="match status" value="1"/>
</dbReference>
<feature type="domain" description="EAL" evidence="3">
    <location>
        <begin position="437"/>
        <end position="691"/>
    </location>
</feature>
<dbReference type="InterPro" id="IPR035965">
    <property type="entry name" value="PAS-like_dom_sf"/>
</dbReference>
<dbReference type="InterPro" id="IPR013656">
    <property type="entry name" value="PAS_4"/>
</dbReference>
<dbReference type="NCBIfam" id="TIGR00229">
    <property type="entry name" value="sensory_box"/>
    <property type="match status" value="2"/>
</dbReference>
<evidence type="ECO:0000259" key="2">
    <source>
        <dbReference type="PROSITE" id="PS50113"/>
    </source>
</evidence>
<dbReference type="SMART" id="SM00091">
    <property type="entry name" value="PAS"/>
    <property type="match status" value="2"/>
</dbReference>
<dbReference type="EMBL" id="MLJW01000978">
    <property type="protein sequence ID" value="OIQ81035.1"/>
    <property type="molecule type" value="Genomic_DNA"/>
</dbReference>
<dbReference type="SUPFAM" id="SSF55785">
    <property type="entry name" value="PYP-like sensor domain (PAS domain)"/>
    <property type="match status" value="2"/>
</dbReference>
<dbReference type="FunFam" id="3.30.70.270:FF:000001">
    <property type="entry name" value="Diguanylate cyclase domain protein"/>
    <property type="match status" value="1"/>
</dbReference>
<reference evidence="5" key="1">
    <citation type="submission" date="2016-10" db="EMBL/GenBank/DDBJ databases">
        <title>Sequence of Gallionella enrichment culture.</title>
        <authorList>
            <person name="Poehlein A."/>
            <person name="Muehling M."/>
            <person name="Daniel R."/>
        </authorList>
    </citation>
    <scope>NUCLEOTIDE SEQUENCE</scope>
</reference>
<feature type="domain" description="PAS" evidence="1">
    <location>
        <begin position="138"/>
        <end position="182"/>
    </location>
</feature>
<dbReference type="InterPro" id="IPR052155">
    <property type="entry name" value="Biofilm_reg_signaling"/>
</dbReference>
<dbReference type="SUPFAM" id="SSF141868">
    <property type="entry name" value="EAL domain-like"/>
    <property type="match status" value="1"/>
</dbReference>
<comment type="caution">
    <text evidence="5">The sequence shown here is derived from an EMBL/GenBank/DDBJ whole genome shotgun (WGS) entry which is preliminary data.</text>
</comment>